<evidence type="ECO:0000256" key="2">
    <source>
        <dbReference type="SAM" id="MobiDB-lite"/>
    </source>
</evidence>
<name>A0A167ZRN5_9HYPO</name>
<dbReference type="PRINTS" id="PR00755">
    <property type="entry name" value="AFLATOXINBRP"/>
</dbReference>
<feature type="region of interest" description="Disordered" evidence="2">
    <location>
        <begin position="423"/>
        <end position="466"/>
    </location>
</feature>
<sequence length="779" mass="83690">MDFGNLMFDGSDAADPALVALPGAEFDFYSAFLPSQADAMGVQTGAVGLQQQHHQGHQQHHQHHQQQNQRQRQRQQQQGALQRQQINDDFEMDDDLAYLGEEDSSASGSALALPMATDALIDAPGAASAASASIVIGSGRSPYNHGSGSGYPHQHHHPYQLTAADAAAAAANPGTTILPPATASSTPGNLSPMMPPAFQRPLSSSPGDPHLLQPRVASKNRRSSGGGGGGNARTPTLPSNNSPRNGNNRKDNSHDDGHNDGHDDGVDATTTAAAAAANAKRLERRGHTKSRRGCYNCKRRRIKCQETRPACGHCLKTGLQCEYPLAPLVNHQPQHQIPLFSLQDMRFFQHFLLRCTLQPPPGPASLWTHEIPCLSHTHDYLMHALLGMAASDLMQYDASLVTAAMDHRLKAIRAIKRTLSAAPKWPTAGGSSSSSNGHSNNNGHGPTGTDGGDATGSVSPPPTHVGAIEPWDAPVAVLTSTNTASAPSTPTTPMFEEGNALMAACFALTFQSVALDDGLAEYMTFIRGIIVVALQMYLKGARILFRDLVGSDAQVDRADAAHDREVAVSPSVQTKKTNNNSNTTQQWSEAAAVTAVQRLAPLCDGDPVAETYHALVLEMAEGLLVSPVKAYTAMTRHYAWWMQLPYEQFRAVIDLDRPVFVLLASHWIALKQVLARVTTTTTTTTTVHTASGINIDTTIGRMMDEEEATEGNGSGSNRNPTKKKKTRSETAGEDHGMDAGVLRWLKHLNQQVEPEYGAYNEWPVWVEAALERDPVSGGE</sequence>
<gene>
    <name evidence="4" type="ORF">SPI_00028</name>
</gene>
<dbReference type="SUPFAM" id="SSF57701">
    <property type="entry name" value="Zn2/Cys6 DNA-binding domain"/>
    <property type="match status" value="1"/>
</dbReference>
<accession>A0A167ZRN5</accession>
<dbReference type="InterPro" id="IPR036864">
    <property type="entry name" value="Zn2-C6_fun-type_DNA-bd_sf"/>
</dbReference>
<dbReference type="PROSITE" id="PS50048">
    <property type="entry name" value="ZN2_CY6_FUNGAL_2"/>
    <property type="match status" value="1"/>
</dbReference>
<evidence type="ECO:0000259" key="3">
    <source>
        <dbReference type="PROSITE" id="PS50048"/>
    </source>
</evidence>
<dbReference type="PROSITE" id="PS00463">
    <property type="entry name" value="ZN2_CY6_FUNGAL_1"/>
    <property type="match status" value="1"/>
</dbReference>
<proteinExistence type="predicted"/>
<reference evidence="4 5" key="1">
    <citation type="journal article" date="2016" name="Genome Biol. Evol.">
        <title>Divergent and convergent evolution of fungal pathogenicity.</title>
        <authorList>
            <person name="Shang Y."/>
            <person name="Xiao G."/>
            <person name="Zheng P."/>
            <person name="Cen K."/>
            <person name="Zhan S."/>
            <person name="Wang C."/>
        </authorList>
    </citation>
    <scope>NUCLEOTIDE SEQUENCE [LARGE SCALE GENOMIC DNA]</scope>
    <source>
        <strain evidence="4 5">RCEF 264</strain>
    </source>
</reference>
<feature type="compositionally biased region" description="Low complexity" evidence="2">
    <location>
        <begin position="429"/>
        <end position="444"/>
    </location>
</feature>
<evidence type="ECO:0000256" key="1">
    <source>
        <dbReference type="ARBA" id="ARBA00023242"/>
    </source>
</evidence>
<dbReference type="CDD" id="cd00067">
    <property type="entry name" value="GAL4"/>
    <property type="match status" value="1"/>
</dbReference>
<dbReference type="GO" id="GO:0001228">
    <property type="term" value="F:DNA-binding transcription activator activity, RNA polymerase II-specific"/>
    <property type="evidence" value="ECO:0007669"/>
    <property type="project" value="TreeGrafter"/>
</dbReference>
<dbReference type="Gene3D" id="4.10.240.10">
    <property type="entry name" value="Zn(2)-C6 fungal-type DNA-binding domain"/>
    <property type="match status" value="1"/>
</dbReference>
<dbReference type="SMART" id="SM00066">
    <property type="entry name" value="GAL4"/>
    <property type="match status" value="1"/>
</dbReference>
<dbReference type="Pfam" id="PF00172">
    <property type="entry name" value="Zn_clus"/>
    <property type="match status" value="1"/>
</dbReference>
<feature type="region of interest" description="Disordered" evidence="2">
    <location>
        <begin position="48"/>
        <end position="87"/>
    </location>
</feature>
<feature type="compositionally biased region" description="Basic residues" evidence="2">
    <location>
        <begin position="54"/>
        <end position="64"/>
    </location>
</feature>
<feature type="region of interest" description="Disordered" evidence="2">
    <location>
        <begin position="173"/>
        <end position="267"/>
    </location>
</feature>
<dbReference type="PANTHER" id="PTHR47784">
    <property type="entry name" value="STEROL UPTAKE CONTROL PROTEIN 2"/>
    <property type="match status" value="1"/>
</dbReference>
<keyword evidence="1" id="KW-0539">Nucleus</keyword>
<dbReference type="EMBL" id="AZHD01000001">
    <property type="protein sequence ID" value="OAA67833.1"/>
    <property type="molecule type" value="Genomic_DNA"/>
</dbReference>
<feature type="compositionally biased region" description="Low complexity" evidence="2">
    <location>
        <begin position="573"/>
        <end position="583"/>
    </location>
</feature>
<feature type="region of interest" description="Disordered" evidence="2">
    <location>
        <begin position="564"/>
        <end position="583"/>
    </location>
</feature>
<feature type="region of interest" description="Disordered" evidence="2">
    <location>
        <begin position="707"/>
        <end position="735"/>
    </location>
</feature>
<organism evidence="4 5">
    <name type="scientific">Niveomyces insectorum RCEF 264</name>
    <dbReference type="NCBI Taxonomy" id="1081102"/>
    <lineage>
        <taxon>Eukaryota</taxon>
        <taxon>Fungi</taxon>
        <taxon>Dikarya</taxon>
        <taxon>Ascomycota</taxon>
        <taxon>Pezizomycotina</taxon>
        <taxon>Sordariomycetes</taxon>
        <taxon>Hypocreomycetidae</taxon>
        <taxon>Hypocreales</taxon>
        <taxon>Cordycipitaceae</taxon>
        <taxon>Niveomyces</taxon>
    </lineage>
</organism>
<dbReference type="Proteomes" id="UP000076874">
    <property type="component" value="Unassembled WGS sequence"/>
</dbReference>
<dbReference type="InterPro" id="IPR053157">
    <property type="entry name" value="Sterol_Uptake_Regulator"/>
</dbReference>
<dbReference type="OrthoDB" id="5229455at2759"/>
<feature type="compositionally biased region" description="Basic and acidic residues" evidence="2">
    <location>
        <begin position="248"/>
        <end position="265"/>
    </location>
</feature>
<feature type="compositionally biased region" description="Gly residues" evidence="2">
    <location>
        <begin position="445"/>
        <end position="454"/>
    </location>
</feature>
<comment type="caution">
    <text evidence="4">The sequence shown here is derived from an EMBL/GenBank/DDBJ whole genome shotgun (WGS) entry which is preliminary data.</text>
</comment>
<dbReference type="AlphaFoldDB" id="A0A167ZRN5"/>
<keyword evidence="5" id="KW-1185">Reference proteome</keyword>
<evidence type="ECO:0000313" key="5">
    <source>
        <dbReference type="Proteomes" id="UP000076874"/>
    </source>
</evidence>
<dbReference type="STRING" id="1081102.A0A167ZRN5"/>
<protein>
    <submittedName>
        <fullName evidence="4">C6 zinc finger domain containing protein</fullName>
    </submittedName>
</protein>
<evidence type="ECO:0000313" key="4">
    <source>
        <dbReference type="EMBL" id="OAA67833.1"/>
    </source>
</evidence>
<feature type="domain" description="Zn(2)-C6 fungal-type" evidence="3">
    <location>
        <begin position="293"/>
        <end position="323"/>
    </location>
</feature>
<dbReference type="GO" id="GO:0008270">
    <property type="term" value="F:zinc ion binding"/>
    <property type="evidence" value="ECO:0007669"/>
    <property type="project" value="InterPro"/>
</dbReference>
<dbReference type="InterPro" id="IPR001138">
    <property type="entry name" value="Zn2Cys6_DnaBD"/>
</dbReference>
<dbReference type="PANTHER" id="PTHR47784:SF7">
    <property type="entry name" value="ZN(II)2CYS6 TRANSCRIPTION FACTOR (EUROFUNG)"/>
    <property type="match status" value="1"/>
</dbReference>
<feature type="compositionally biased region" description="Low complexity" evidence="2">
    <location>
        <begin position="65"/>
        <end position="85"/>
    </location>
</feature>